<dbReference type="KEGG" id="csal:NBC122_02718"/>
<sequence>MEKSKQFLLTLFFIVHLLLIFFQGANTTIDNYWSYHYKSKPNLPRFFTQNKKSEWYYILTGINTGYGFYGIKTSSKKYFKISYYDNHNKLILTDRFFGLNSTNGIQRLGGYSSYMANYIADTEKLIKEDSLSDLVKFRRQYITKSMKWLGKKKAYLIPNCNSYRVELLTIVPDYYKDVNKKLKLYALQSNLYHAK</sequence>
<dbReference type="Proteomes" id="UP000294419">
    <property type="component" value="Chromosome"/>
</dbReference>
<dbReference type="AlphaFoldDB" id="A0A4P6ZII6"/>
<name>A0A4P6ZII6_9FLAO</name>
<organism evidence="2 3">
    <name type="scientific">Chryseobacterium salivictor</name>
    <dbReference type="NCBI Taxonomy" id="2547600"/>
    <lineage>
        <taxon>Bacteria</taxon>
        <taxon>Pseudomonadati</taxon>
        <taxon>Bacteroidota</taxon>
        <taxon>Flavobacteriia</taxon>
        <taxon>Flavobacteriales</taxon>
        <taxon>Weeksellaceae</taxon>
        <taxon>Chryseobacterium group</taxon>
        <taxon>Chryseobacterium</taxon>
    </lineage>
</organism>
<gene>
    <name evidence="2" type="ORF">NBC122_02718</name>
</gene>
<dbReference type="EMBL" id="CP037954">
    <property type="protein sequence ID" value="QBO59519.1"/>
    <property type="molecule type" value="Genomic_DNA"/>
</dbReference>
<keyword evidence="3" id="KW-1185">Reference proteome</keyword>
<proteinExistence type="predicted"/>
<reference evidence="2 3" key="1">
    <citation type="submission" date="2019-03" db="EMBL/GenBank/DDBJ databases">
        <authorList>
            <person name="Kim H."/>
            <person name="Yu S.-M."/>
        </authorList>
    </citation>
    <scope>NUCLEOTIDE SEQUENCE [LARGE SCALE GENOMIC DNA]</scope>
    <source>
        <strain evidence="2 3">NBC122</strain>
    </source>
</reference>
<feature type="transmembrane region" description="Helical" evidence="1">
    <location>
        <begin position="55"/>
        <end position="71"/>
    </location>
</feature>
<keyword evidence="1" id="KW-0472">Membrane</keyword>
<protein>
    <submittedName>
        <fullName evidence="2">Uncharacterized protein</fullName>
    </submittedName>
</protein>
<evidence type="ECO:0000313" key="2">
    <source>
        <dbReference type="EMBL" id="QBO59519.1"/>
    </source>
</evidence>
<evidence type="ECO:0000313" key="3">
    <source>
        <dbReference type="Proteomes" id="UP000294419"/>
    </source>
</evidence>
<keyword evidence="1" id="KW-1133">Transmembrane helix</keyword>
<dbReference type="RefSeq" id="WP_133440852.1">
    <property type="nucleotide sequence ID" value="NZ_CP037954.1"/>
</dbReference>
<keyword evidence="1" id="KW-0812">Transmembrane</keyword>
<accession>A0A4P6ZII6</accession>
<dbReference type="OrthoDB" id="1438308at2"/>
<evidence type="ECO:0000256" key="1">
    <source>
        <dbReference type="SAM" id="Phobius"/>
    </source>
</evidence>